<accession>A0ABM8IDY9</accession>
<keyword evidence="2" id="KW-1185">Reference proteome</keyword>
<name>A0ABM8IDY9_9BACE</name>
<protein>
    <submittedName>
        <fullName evidence="1">Acyl carrier protein</fullName>
    </submittedName>
</protein>
<dbReference type="InterPro" id="IPR036736">
    <property type="entry name" value="ACP-like_sf"/>
</dbReference>
<proteinExistence type="predicted"/>
<dbReference type="EMBL" id="AP028055">
    <property type="protein sequence ID" value="BEG97949.1"/>
    <property type="molecule type" value="Genomic_DNA"/>
</dbReference>
<evidence type="ECO:0000313" key="2">
    <source>
        <dbReference type="Proteomes" id="UP001496674"/>
    </source>
</evidence>
<gene>
    <name evidence="1" type="ORF">BSYN_02140</name>
</gene>
<dbReference type="Proteomes" id="UP001496674">
    <property type="component" value="Chromosome"/>
</dbReference>
<dbReference type="SUPFAM" id="SSF47336">
    <property type="entry name" value="ACP-like"/>
    <property type="match status" value="1"/>
</dbReference>
<evidence type="ECO:0000313" key="1">
    <source>
        <dbReference type="EMBL" id="BEG97949.1"/>
    </source>
</evidence>
<reference evidence="1 2" key="1">
    <citation type="submission" date="2023-04" db="EMBL/GenBank/DDBJ databases">
        <title>Draft genome sequence of acteroides sedimenti strain YN3PY1.</title>
        <authorList>
            <person name="Yoshida N."/>
        </authorList>
    </citation>
    <scope>NUCLEOTIDE SEQUENCE [LARGE SCALE GENOMIC DNA]</scope>
    <source>
        <strain evidence="1 2">YN3PY1</strain>
    </source>
</reference>
<dbReference type="RefSeq" id="WP_353332459.1">
    <property type="nucleotide sequence ID" value="NZ_AP028055.1"/>
</dbReference>
<sequence length="76" mass="8823">MKELEQFIENFAKQFNDINPSEINAKTKFKELEEWGSIGALLTIVMVDDVYQKNINGDDIRNAETIEDLFQVINSR</sequence>
<dbReference type="Gene3D" id="1.10.1200.10">
    <property type="entry name" value="ACP-like"/>
    <property type="match status" value="1"/>
</dbReference>
<organism evidence="1 2">
    <name type="scientific">Bacteroides sedimenti</name>
    <dbReference type="NCBI Taxonomy" id="2136147"/>
    <lineage>
        <taxon>Bacteria</taxon>
        <taxon>Pseudomonadati</taxon>
        <taxon>Bacteroidota</taxon>
        <taxon>Bacteroidia</taxon>
        <taxon>Bacteroidales</taxon>
        <taxon>Bacteroidaceae</taxon>
        <taxon>Bacteroides</taxon>
    </lineage>
</organism>